<evidence type="ECO:0000313" key="1">
    <source>
        <dbReference type="EMBL" id="EME46788.1"/>
    </source>
</evidence>
<dbReference type="HOGENOM" id="CLU_1468131_0_0_1"/>
<dbReference type="EMBL" id="KB446537">
    <property type="protein sequence ID" value="EME46788.1"/>
    <property type="molecule type" value="Genomic_DNA"/>
</dbReference>
<organism evidence="1 2">
    <name type="scientific">Dothistroma septosporum (strain NZE10 / CBS 128990)</name>
    <name type="common">Red band needle blight fungus</name>
    <name type="synonym">Mycosphaerella pini</name>
    <dbReference type="NCBI Taxonomy" id="675120"/>
    <lineage>
        <taxon>Eukaryota</taxon>
        <taxon>Fungi</taxon>
        <taxon>Dikarya</taxon>
        <taxon>Ascomycota</taxon>
        <taxon>Pezizomycotina</taxon>
        <taxon>Dothideomycetes</taxon>
        <taxon>Dothideomycetidae</taxon>
        <taxon>Mycosphaerellales</taxon>
        <taxon>Mycosphaerellaceae</taxon>
        <taxon>Dothistroma</taxon>
    </lineage>
</organism>
<reference evidence="1 2" key="2">
    <citation type="journal article" date="2012" name="PLoS Pathog.">
        <title>Diverse lifestyles and strategies of plant pathogenesis encoded in the genomes of eighteen Dothideomycetes fungi.</title>
        <authorList>
            <person name="Ohm R.A."/>
            <person name="Feau N."/>
            <person name="Henrissat B."/>
            <person name="Schoch C.L."/>
            <person name="Horwitz B.A."/>
            <person name="Barry K.W."/>
            <person name="Condon B.J."/>
            <person name="Copeland A.C."/>
            <person name="Dhillon B."/>
            <person name="Glaser F."/>
            <person name="Hesse C.N."/>
            <person name="Kosti I."/>
            <person name="LaButti K."/>
            <person name="Lindquist E.A."/>
            <person name="Lucas S."/>
            <person name="Salamov A.A."/>
            <person name="Bradshaw R.E."/>
            <person name="Ciuffetti L."/>
            <person name="Hamelin R.C."/>
            <person name="Kema G.H.J."/>
            <person name="Lawrence C."/>
            <person name="Scott J.A."/>
            <person name="Spatafora J.W."/>
            <person name="Turgeon B.G."/>
            <person name="de Wit P.J.G.M."/>
            <person name="Zhong S."/>
            <person name="Goodwin S.B."/>
            <person name="Grigoriev I.V."/>
        </authorList>
    </citation>
    <scope>NUCLEOTIDE SEQUENCE [LARGE SCALE GENOMIC DNA]</scope>
    <source>
        <strain evidence="2">NZE10 / CBS 128990</strain>
    </source>
</reference>
<evidence type="ECO:0000313" key="2">
    <source>
        <dbReference type="Proteomes" id="UP000016933"/>
    </source>
</evidence>
<name>N1PV15_DOTSN</name>
<sequence>MIHKQRMVKQALETSLGHTIAGISSVEEVFCRYRCFDGHDDLHGRVAELEQHEADRACVDYASIEYRAGDTLQASCDLDQISRIPRVETVPLCCCVSDSTFGLQWQGREAFPRDGTVSPDNARLGLVTDPRMTDCDDRWALAWISTALSAFDTPQQLLRRQVTIPLRPVPNVVESLSPDGQSLQ</sequence>
<gene>
    <name evidence="1" type="ORF">DOTSEDRAFT_70682</name>
</gene>
<dbReference type="AlphaFoldDB" id="N1PV15"/>
<dbReference type="Proteomes" id="UP000016933">
    <property type="component" value="Unassembled WGS sequence"/>
</dbReference>
<keyword evidence="2" id="KW-1185">Reference proteome</keyword>
<proteinExistence type="predicted"/>
<protein>
    <submittedName>
        <fullName evidence="1">Uncharacterized protein</fullName>
    </submittedName>
</protein>
<reference evidence="2" key="1">
    <citation type="journal article" date="2012" name="PLoS Genet.">
        <title>The genomes of the fungal plant pathogens Cladosporium fulvum and Dothistroma septosporum reveal adaptation to different hosts and lifestyles but also signatures of common ancestry.</title>
        <authorList>
            <person name="de Wit P.J.G.M."/>
            <person name="van der Burgt A."/>
            <person name="Oekmen B."/>
            <person name="Stergiopoulos I."/>
            <person name="Abd-Elsalam K.A."/>
            <person name="Aerts A.L."/>
            <person name="Bahkali A.H."/>
            <person name="Beenen H.G."/>
            <person name="Chettri P."/>
            <person name="Cox M.P."/>
            <person name="Datema E."/>
            <person name="de Vries R.P."/>
            <person name="Dhillon B."/>
            <person name="Ganley A.R."/>
            <person name="Griffiths S.A."/>
            <person name="Guo Y."/>
            <person name="Hamelin R.C."/>
            <person name="Henrissat B."/>
            <person name="Kabir M.S."/>
            <person name="Jashni M.K."/>
            <person name="Kema G."/>
            <person name="Klaubauf S."/>
            <person name="Lapidus A."/>
            <person name="Levasseur A."/>
            <person name="Lindquist E."/>
            <person name="Mehrabi R."/>
            <person name="Ohm R.A."/>
            <person name="Owen T.J."/>
            <person name="Salamov A."/>
            <person name="Schwelm A."/>
            <person name="Schijlen E."/>
            <person name="Sun H."/>
            <person name="van den Burg H.A."/>
            <person name="van Ham R.C.H.J."/>
            <person name="Zhang S."/>
            <person name="Goodwin S.B."/>
            <person name="Grigoriev I.V."/>
            <person name="Collemare J."/>
            <person name="Bradshaw R.E."/>
        </authorList>
    </citation>
    <scope>NUCLEOTIDE SEQUENCE [LARGE SCALE GENOMIC DNA]</scope>
    <source>
        <strain evidence="2">NZE10 / CBS 128990</strain>
    </source>
</reference>
<accession>N1PV15</accession>